<evidence type="ECO:0000313" key="3">
    <source>
        <dbReference type="Proteomes" id="UP000276133"/>
    </source>
</evidence>
<evidence type="ECO:0000256" key="1">
    <source>
        <dbReference type="SAM" id="Phobius"/>
    </source>
</evidence>
<keyword evidence="1" id="KW-1133">Transmembrane helix</keyword>
<gene>
    <name evidence="2" type="ORF">BpHYR1_009169</name>
</gene>
<protein>
    <submittedName>
        <fullName evidence="2">Uncharacterized protein</fullName>
    </submittedName>
</protein>
<dbReference type="EMBL" id="REGN01004071">
    <property type="protein sequence ID" value="RNA19323.1"/>
    <property type="molecule type" value="Genomic_DNA"/>
</dbReference>
<evidence type="ECO:0000313" key="2">
    <source>
        <dbReference type="EMBL" id="RNA19323.1"/>
    </source>
</evidence>
<accession>A0A3M7R6T3</accession>
<keyword evidence="3" id="KW-1185">Reference proteome</keyword>
<sequence>MYKLLNLLKFKLSLILSTGFGFWFNRNFYILGWYYYFTQIYCKTNQMRQNKSNNKFAIT</sequence>
<name>A0A3M7R6T3_BRAPC</name>
<feature type="transmembrane region" description="Helical" evidence="1">
    <location>
        <begin position="12"/>
        <end position="36"/>
    </location>
</feature>
<dbReference type="Proteomes" id="UP000276133">
    <property type="component" value="Unassembled WGS sequence"/>
</dbReference>
<proteinExistence type="predicted"/>
<comment type="caution">
    <text evidence="2">The sequence shown here is derived from an EMBL/GenBank/DDBJ whole genome shotgun (WGS) entry which is preliminary data.</text>
</comment>
<keyword evidence="1" id="KW-0472">Membrane</keyword>
<keyword evidence="1" id="KW-0812">Transmembrane</keyword>
<organism evidence="2 3">
    <name type="scientific">Brachionus plicatilis</name>
    <name type="common">Marine rotifer</name>
    <name type="synonym">Brachionus muelleri</name>
    <dbReference type="NCBI Taxonomy" id="10195"/>
    <lineage>
        <taxon>Eukaryota</taxon>
        <taxon>Metazoa</taxon>
        <taxon>Spiralia</taxon>
        <taxon>Gnathifera</taxon>
        <taxon>Rotifera</taxon>
        <taxon>Eurotatoria</taxon>
        <taxon>Monogononta</taxon>
        <taxon>Pseudotrocha</taxon>
        <taxon>Ploima</taxon>
        <taxon>Brachionidae</taxon>
        <taxon>Brachionus</taxon>
    </lineage>
</organism>
<dbReference type="AlphaFoldDB" id="A0A3M7R6T3"/>
<reference evidence="2 3" key="1">
    <citation type="journal article" date="2018" name="Sci. Rep.">
        <title>Genomic signatures of local adaptation to the degree of environmental predictability in rotifers.</title>
        <authorList>
            <person name="Franch-Gras L."/>
            <person name="Hahn C."/>
            <person name="Garcia-Roger E.M."/>
            <person name="Carmona M.J."/>
            <person name="Serra M."/>
            <person name="Gomez A."/>
        </authorList>
    </citation>
    <scope>NUCLEOTIDE SEQUENCE [LARGE SCALE GENOMIC DNA]</scope>
    <source>
        <strain evidence="2">HYR1</strain>
    </source>
</reference>